<keyword evidence="3" id="KW-1185">Reference proteome</keyword>
<feature type="region of interest" description="Disordered" evidence="1">
    <location>
        <begin position="16"/>
        <end position="36"/>
    </location>
</feature>
<reference evidence="2 3" key="1">
    <citation type="journal article" date="2015" name="Sci. Rep.">
        <title>Genome of the facultative scuticociliatosis pathogen Pseudocohnilembus persalinus provides insight into its virulence through horizontal gene transfer.</title>
        <authorList>
            <person name="Xiong J."/>
            <person name="Wang G."/>
            <person name="Cheng J."/>
            <person name="Tian M."/>
            <person name="Pan X."/>
            <person name="Warren A."/>
            <person name="Jiang C."/>
            <person name="Yuan D."/>
            <person name="Miao W."/>
        </authorList>
    </citation>
    <scope>NUCLEOTIDE SEQUENCE [LARGE SCALE GENOMIC DNA]</scope>
    <source>
        <strain evidence="2">36N120E</strain>
    </source>
</reference>
<evidence type="ECO:0000256" key="1">
    <source>
        <dbReference type="SAM" id="MobiDB-lite"/>
    </source>
</evidence>
<dbReference type="EMBL" id="LDAU01000113">
    <property type="protein sequence ID" value="KRX04694.1"/>
    <property type="molecule type" value="Genomic_DNA"/>
</dbReference>
<comment type="caution">
    <text evidence="2">The sequence shown here is derived from an EMBL/GenBank/DDBJ whole genome shotgun (WGS) entry which is preliminary data.</text>
</comment>
<organism evidence="2 3">
    <name type="scientific">Pseudocohnilembus persalinus</name>
    <name type="common">Ciliate</name>
    <dbReference type="NCBI Taxonomy" id="266149"/>
    <lineage>
        <taxon>Eukaryota</taxon>
        <taxon>Sar</taxon>
        <taxon>Alveolata</taxon>
        <taxon>Ciliophora</taxon>
        <taxon>Intramacronucleata</taxon>
        <taxon>Oligohymenophorea</taxon>
        <taxon>Scuticociliatia</taxon>
        <taxon>Philasterida</taxon>
        <taxon>Pseudocohnilembidae</taxon>
        <taxon>Pseudocohnilembus</taxon>
    </lineage>
</organism>
<accession>A0A0V0QR19</accession>
<gene>
    <name evidence="2" type="ORF">PPERSA_09486</name>
</gene>
<name>A0A0V0QR19_PSEPJ</name>
<dbReference type="Proteomes" id="UP000054937">
    <property type="component" value="Unassembled WGS sequence"/>
</dbReference>
<dbReference type="InParanoid" id="A0A0V0QR19"/>
<dbReference type="AlphaFoldDB" id="A0A0V0QR19"/>
<proteinExistence type="predicted"/>
<evidence type="ECO:0000313" key="3">
    <source>
        <dbReference type="Proteomes" id="UP000054937"/>
    </source>
</evidence>
<protein>
    <submittedName>
        <fullName evidence="2">Uncharacterized protein</fullName>
    </submittedName>
</protein>
<sequence length="424" mass="49940">MEQICSLESQSKLGNDLKQEQIKNDTKQDKKKLGQQIKKDKEIQLKKKKKTQEISQLQNLKNRTGQEITVESLIYSEVMKQKYNQNLIEEILKKQRFSQVKIDIQGPSEKNNNLFQQIQNNEEQQKQENNQKLFTKQSEQLLNQNKNYHTTCSQSHAKSMTKSSSNNKTDVQFSSLNNNNSNIISNSSNYNDSCQNGLFDSFNDNNIEQTDFKNEYTGDETINKGVDITNLNFKQMNEQIKQNERLNNQNQIVDQNKNKGDKSENIKQVCEQYQQYQLKEKKPCGFYLISNPQTESSKQFQNFDDELNTQNFTNKKINEKIIQKSNQSHFDQYCNILEYFNEKTKIDIQKLKSQMNFKQSQGKNKGKQKLENLKNGLQNFLNANEKKKQYKIKKIQNLPIKDLESIDKNTFYYLNDIKNKKKKV</sequence>
<evidence type="ECO:0000313" key="2">
    <source>
        <dbReference type="EMBL" id="KRX04694.1"/>
    </source>
</evidence>